<feature type="compositionally biased region" description="Polar residues" evidence="1">
    <location>
        <begin position="12"/>
        <end position="23"/>
    </location>
</feature>
<gene>
    <name evidence="3" type="ORF">PHATR_46821</name>
</gene>
<dbReference type="RefSeq" id="XP_002185726.1">
    <property type="nucleotide sequence ID" value="XM_002185690.1"/>
</dbReference>
<feature type="compositionally biased region" description="Low complexity" evidence="1">
    <location>
        <begin position="178"/>
        <end position="188"/>
    </location>
</feature>
<keyword evidence="2" id="KW-0472">Membrane</keyword>
<feature type="region of interest" description="Disordered" evidence="1">
    <location>
        <begin position="50"/>
        <end position="82"/>
    </location>
</feature>
<sequence length="543" mass="59863">MHMRPSPKANRCVSNSRSTSPQTAHAHPLALLTNMVQGIETISFPTNAAGMAINRRSPRADRSSTRTSLQRDAASSSSSSAAGNRRFLPVTSAYLRYQTMHTFVVSQPMSAAVLLLLVVAALDGFYESVRVRHPYNFAHGLSPASGLSKLPSSSLRRTATTGANGSELPTPLLAKHSTTATTAANDTASIPTADNAPPTTRVQSAFADNSVSDNPSCLGKEHLVQILIAAGKTPEEAEAQCPTLPLWQEVVDLYGDAPIILGQERCQAYREAVRNQFEDAPPLHNIRVDGLFNVGTNALAQNNLLNLEHGRYFQPNLSLDDPDYAEKLGVLLFVGWGKHSMIKYKPTNARLQLPVVLVRDPYRWMKSMCKTPYRAVFDQQPNHCPNLVPTEDEQLASGNLTTYKVSVTQNAHSTVTDEFDSLADYWSEWNRMYRDVEFPRLIVRFEDTIFHAEAVMDAIARCAGVERAKPYRYYVEQAKSHGLSSNFVTALAKYGTSQGRFDGMTPADLAYARTHLDPALMNTFGYQYQGRYTAPQVSLAKES</sequence>
<dbReference type="OrthoDB" id="41177at2759"/>
<dbReference type="KEGG" id="pti:PHATR_46821"/>
<feature type="compositionally biased region" description="Polar residues" evidence="1">
    <location>
        <begin position="150"/>
        <end position="164"/>
    </location>
</feature>
<dbReference type="AlphaFoldDB" id="B5Y3W2"/>
<organism evidence="3 4">
    <name type="scientific">Phaeodactylum tricornutum (strain CCAP 1055/1)</name>
    <dbReference type="NCBI Taxonomy" id="556484"/>
    <lineage>
        <taxon>Eukaryota</taxon>
        <taxon>Sar</taxon>
        <taxon>Stramenopiles</taxon>
        <taxon>Ochrophyta</taxon>
        <taxon>Bacillariophyta</taxon>
        <taxon>Bacillariophyceae</taxon>
        <taxon>Bacillariophycidae</taxon>
        <taxon>Naviculales</taxon>
        <taxon>Phaeodactylaceae</taxon>
        <taxon>Phaeodactylum</taxon>
    </lineage>
</organism>
<evidence type="ECO:0000256" key="2">
    <source>
        <dbReference type="SAM" id="Phobius"/>
    </source>
</evidence>
<dbReference type="InParanoid" id="B5Y3W2"/>
<evidence type="ECO:0000256" key="1">
    <source>
        <dbReference type="SAM" id="MobiDB-lite"/>
    </source>
</evidence>
<dbReference type="InterPro" id="IPR027417">
    <property type="entry name" value="P-loop_NTPase"/>
</dbReference>
<dbReference type="SUPFAM" id="SSF52540">
    <property type="entry name" value="P-loop containing nucleoside triphosphate hydrolases"/>
    <property type="match status" value="1"/>
</dbReference>
<dbReference type="Proteomes" id="UP000000759">
    <property type="component" value="Chromosome 11"/>
</dbReference>
<protein>
    <recommendedName>
        <fullName evidence="5">Sulfotransferase domain-containing protein</fullName>
    </recommendedName>
</protein>
<feature type="region of interest" description="Disordered" evidence="1">
    <location>
        <begin position="1"/>
        <end position="25"/>
    </location>
</feature>
<dbReference type="EMBL" id="CP001141">
    <property type="protein sequence ID" value="ACI65196.1"/>
    <property type="molecule type" value="Genomic_DNA"/>
</dbReference>
<name>B5Y3W2_PHATC</name>
<reference evidence="3 4" key="1">
    <citation type="journal article" date="2008" name="Nature">
        <title>The Phaeodactylum genome reveals the evolutionary history of diatom genomes.</title>
        <authorList>
            <person name="Bowler C."/>
            <person name="Allen A.E."/>
            <person name="Badger J.H."/>
            <person name="Grimwood J."/>
            <person name="Jabbari K."/>
            <person name="Kuo A."/>
            <person name="Maheswari U."/>
            <person name="Martens C."/>
            <person name="Maumus F."/>
            <person name="Otillar R.P."/>
            <person name="Rayko E."/>
            <person name="Salamov A."/>
            <person name="Vandepoele K."/>
            <person name="Beszteri B."/>
            <person name="Gruber A."/>
            <person name="Heijde M."/>
            <person name="Katinka M."/>
            <person name="Mock T."/>
            <person name="Valentin K."/>
            <person name="Verret F."/>
            <person name="Berges J.A."/>
            <person name="Brownlee C."/>
            <person name="Cadoret J.P."/>
            <person name="Chiovitti A."/>
            <person name="Choi C.J."/>
            <person name="Coesel S."/>
            <person name="De Martino A."/>
            <person name="Detter J.C."/>
            <person name="Durkin C."/>
            <person name="Falciatore A."/>
            <person name="Fournet J."/>
            <person name="Haruta M."/>
            <person name="Huysman M.J."/>
            <person name="Jenkins B.D."/>
            <person name="Jiroutova K."/>
            <person name="Jorgensen R.E."/>
            <person name="Joubert Y."/>
            <person name="Kaplan A."/>
            <person name="Kroger N."/>
            <person name="Kroth P.G."/>
            <person name="La Roche J."/>
            <person name="Lindquist E."/>
            <person name="Lommer M."/>
            <person name="Martin-Jezequel V."/>
            <person name="Lopez P.J."/>
            <person name="Lucas S."/>
            <person name="Mangogna M."/>
            <person name="McGinnis K."/>
            <person name="Medlin L.K."/>
            <person name="Montsant A."/>
            <person name="Oudot-Le Secq M.P."/>
            <person name="Napoli C."/>
            <person name="Obornik M."/>
            <person name="Parker M.S."/>
            <person name="Petit J.L."/>
            <person name="Porcel B.M."/>
            <person name="Poulsen N."/>
            <person name="Robison M."/>
            <person name="Rychlewski L."/>
            <person name="Rynearson T.A."/>
            <person name="Schmutz J."/>
            <person name="Shapiro H."/>
            <person name="Siaut M."/>
            <person name="Stanley M."/>
            <person name="Sussman M.R."/>
            <person name="Taylor A.R."/>
            <person name="Vardi A."/>
            <person name="von Dassow P."/>
            <person name="Vyverman W."/>
            <person name="Willis A."/>
            <person name="Wyrwicz L.S."/>
            <person name="Rokhsar D.S."/>
            <person name="Weissenbach J."/>
            <person name="Armbrust E.V."/>
            <person name="Green B.R."/>
            <person name="Van de Peer Y."/>
            <person name="Grigoriev I.V."/>
        </authorList>
    </citation>
    <scope>NUCLEOTIDE SEQUENCE [LARGE SCALE GENOMIC DNA]</scope>
    <source>
        <strain evidence="3 4">CCAP 1055/1</strain>
    </source>
</reference>
<proteinExistence type="predicted"/>
<feature type="region of interest" description="Disordered" evidence="1">
    <location>
        <begin position="147"/>
        <end position="200"/>
    </location>
</feature>
<accession>B5Y3W2</accession>
<evidence type="ECO:0000313" key="4">
    <source>
        <dbReference type="Proteomes" id="UP000000759"/>
    </source>
</evidence>
<evidence type="ECO:0000313" key="3">
    <source>
        <dbReference type="EMBL" id="ACI65196.1"/>
    </source>
</evidence>
<dbReference type="HOGENOM" id="CLU_502024_0_0_1"/>
<keyword evidence="2" id="KW-1133">Transmembrane helix</keyword>
<feature type="compositionally biased region" description="Polar residues" evidence="1">
    <location>
        <begin position="189"/>
        <end position="200"/>
    </location>
</feature>
<keyword evidence="4" id="KW-1185">Reference proteome</keyword>
<feature type="transmembrane region" description="Helical" evidence="2">
    <location>
        <begin position="103"/>
        <end position="126"/>
    </location>
</feature>
<dbReference type="GeneID" id="7204678"/>
<dbReference type="PaxDb" id="2850-Phatr46821"/>
<reference evidence="4" key="2">
    <citation type="submission" date="2008-08" db="EMBL/GenBank/DDBJ databases">
        <authorList>
            <consortium name="Diatom Consortium"/>
            <person name="Grigoriev I."/>
            <person name="Grimwood J."/>
            <person name="Kuo A."/>
            <person name="Otillar R.P."/>
            <person name="Salamov A."/>
            <person name="Detter J.C."/>
            <person name="Lindquist E."/>
            <person name="Shapiro H."/>
            <person name="Lucas S."/>
            <person name="Glavina del Rio T."/>
            <person name="Pitluck S."/>
            <person name="Rokhsar D."/>
            <person name="Bowler C."/>
        </authorList>
    </citation>
    <scope>GENOME REANNOTATION</scope>
    <source>
        <strain evidence="4">CCAP 1055/1</strain>
    </source>
</reference>
<feature type="compositionally biased region" description="Low complexity" evidence="1">
    <location>
        <begin position="73"/>
        <end position="82"/>
    </location>
</feature>
<keyword evidence="2" id="KW-0812">Transmembrane</keyword>
<dbReference type="Gene3D" id="3.40.50.300">
    <property type="entry name" value="P-loop containing nucleotide triphosphate hydrolases"/>
    <property type="match status" value="1"/>
</dbReference>
<evidence type="ECO:0008006" key="5">
    <source>
        <dbReference type="Google" id="ProtNLM"/>
    </source>
</evidence>